<dbReference type="EMBL" id="JAIWYP010000001">
    <property type="protein sequence ID" value="KAH3887112.1"/>
    <property type="molecule type" value="Genomic_DNA"/>
</dbReference>
<organism evidence="1 2">
    <name type="scientific">Dreissena polymorpha</name>
    <name type="common">Zebra mussel</name>
    <name type="synonym">Mytilus polymorpha</name>
    <dbReference type="NCBI Taxonomy" id="45954"/>
    <lineage>
        <taxon>Eukaryota</taxon>
        <taxon>Metazoa</taxon>
        <taxon>Spiralia</taxon>
        <taxon>Lophotrochozoa</taxon>
        <taxon>Mollusca</taxon>
        <taxon>Bivalvia</taxon>
        <taxon>Autobranchia</taxon>
        <taxon>Heteroconchia</taxon>
        <taxon>Euheterodonta</taxon>
        <taxon>Imparidentia</taxon>
        <taxon>Neoheterodontei</taxon>
        <taxon>Myida</taxon>
        <taxon>Dreissenoidea</taxon>
        <taxon>Dreissenidae</taxon>
        <taxon>Dreissena</taxon>
    </lineage>
</organism>
<dbReference type="Proteomes" id="UP000828390">
    <property type="component" value="Unassembled WGS sequence"/>
</dbReference>
<gene>
    <name evidence="1" type="ORF">DPMN_011127</name>
</gene>
<evidence type="ECO:0000313" key="2">
    <source>
        <dbReference type="Proteomes" id="UP000828390"/>
    </source>
</evidence>
<accession>A0A9D4N5I0</accession>
<proteinExistence type="predicted"/>
<evidence type="ECO:0000313" key="1">
    <source>
        <dbReference type="EMBL" id="KAH3887112.1"/>
    </source>
</evidence>
<protein>
    <submittedName>
        <fullName evidence="1">Uncharacterized protein</fullName>
    </submittedName>
</protein>
<keyword evidence="2" id="KW-1185">Reference proteome</keyword>
<name>A0A9D4N5I0_DREPO</name>
<reference evidence="1" key="1">
    <citation type="journal article" date="2019" name="bioRxiv">
        <title>The Genome of the Zebra Mussel, Dreissena polymorpha: A Resource for Invasive Species Research.</title>
        <authorList>
            <person name="McCartney M.A."/>
            <person name="Auch B."/>
            <person name="Kono T."/>
            <person name="Mallez S."/>
            <person name="Zhang Y."/>
            <person name="Obille A."/>
            <person name="Becker A."/>
            <person name="Abrahante J.E."/>
            <person name="Garbe J."/>
            <person name="Badalamenti J.P."/>
            <person name="Herman A."/>
            <person name="Mangelson H."/>
            <person name="Liachko I."/>
            <person name="Sullivan S."/>
            <person name="Sone E.D."/>
            <person name="Koren S."/>
            <person name="Silverstein K.A.T."/>
            <person name="Beckman K.B."/>
            <person name="Gohl D.M."/>
        </authorList>
    </citation>
    <scope>NUCLEOTIDE SEQUENCE</scope>
    <source>
        <strain evidence="1">Duluth1</strain>
        <tissue evidence="1">Whole animal</tissue>
    </source>
</reference>
<dbReference type="AlphaFoldDB" id="A0A9D4N5I0"/>
<reference evidence="1" key="2">
    <citation type="submission" date="2020-11" db="EMBL/GenBank/DDBJ databases">
        <authorList>
            <person name="McCartney M.A."/>
            <person name="Auch B."/>
            <person name="Kono T."/>
            <person name="Mallez S."/>
            <person name="Becker A."/>
            <person name="Gohl D.M."/>
            <person name="Silverstein K.A.T."/>
            <person name="Koren S."/>
            <person name="Bechman K.B."/>
            <person name="Herman A."/>
            <person name="Abrahante J.E."/>
            <person name="Garbe J."/>
        </authorList>
    </citation>
    <scope>NUCLEOTIDE SEQUENCE</scope>
    <source>
        <strain evidence="1">Duluth1</strain>
        <tissue evidence="1">Whole animal</tissue>
    </source>
</reference>
<comment type="caution">
    <text evidence="1">The sequence shown here is derived from an EMBL/GenBank/DDBJ whole genome shotgun (WGS) entry which is preliminary data.</text>
</comment>
<sequence>MANVKVFFGRTDRLTDILTDSSTAICHPTGGIQIIFWGGGVESIVELKWVYSVGGLMRVWWSFSIVVCQLSFNQRVAIFQLKATTVSAIFQLKATTVSAIFQLKATTISAIFQLKAHNTIFQLKATTVSAIFQSEATTLSINQRPQQSFNQIP</sequence>